<proteinExistence type="inferred from homology"/>
<organism evidence="3 4">
    <name type="scientific">Algisphaera agarilytica</name>
    <dbReference type="NCBI Taxonomy" id="1385975"/>
    <lineage>
        <taxon>Bacteria</taxon>
        <taxon>Pseudomonadati</taxon>
        <taxon>Planctomycetota</taxon>
        <taxon>Phycisphaerae</taxon>
        <taxon>Phycisphaerales</taxon>
        <taxon>Phycisphaeraceae</taxon>
        <taxon>Algisphaera</taxon>
    </lineage>
</organism>
<keyword evidence="2 3" id="KW-0378">Hydrolase</keyword>
<dbReference type="Pfam" id="PF02580">
    <property type="entry name" value="Tyr_Deacylase"/>
    <property type="match status" value="1"/>
</dbReference>
<dbReference type="FunFam" id="3.50.80.10:FF:000001">
    <property type="entry name" value="D-aminoacyl-tRNA deacylase"/>
    <property type="match status" value="1"/>
</dbReference>
<dbReference type="GO" id="GO:0005737">
    <property type="term" value="C:cytoplasm"/>
    <property type="evidence" value="ECO:0007669"/>
    <property type="project" value="UniProtKB-SubCell"/>
</dbReference>
<comment type="catalytic activity">
    <reaction evidence="2">
        <text>glycyl-tRNA(Ala) + H2O = tRNA(Ala) + glycine + H(+)</text>
        <dbReference type="Rhea" id="RHEA:53744"/>
        <dbReference type="Rhea" id="RHEA-COMP:9657"/>
        <dbReference type="Rhea" id="RHEA-COMP:13640"/>
        <dbReference type="ChEBI" id="CHEBI:15377"/>
        <dbReference type="ChEBI" id="CHEBI:15378"/>
        <dbReference type="ChEBI" id="CHEBI:57305"/>
        <dbReference type="ChEBI" id="CHEBI:78442"/>
        <dbReference type="ChEBI" id="CHEBI:78522"/>
    </reaction>
</comment>
<dbReference type="InterPro" id="IPR023509">
    <property type="entry name" value="DTD-like_sf"/>
</dbReference>
<keyword evidence="2" id="KW-0963">Cytoplasm</keyword>
<dbReference type="GO" id="GO:0106026">
    <property type="term" value="F:Gly-tRNA(Ala) deacylase activity"/>
    <property type="evidence" value="ECO:0007669"/>
    <property type="project" value="UniProtKB-UniRule"/>
</dbReference>
<comment type="function">
    <text evidence="2">An aminoacyl-tRNA editing enzyme that deacylates mischarged D-aminoacyl-tRNAs. Also deacylates mischarged glycyl-tRNA(Ala), protecting cells against glycine mischarging by AlaRS. Acts via tRNA-based rather than protein-based catalysis; rejects L-amino acids rather than detecting D-amino acids in the active site. By recycling D-aminoacyl-tRNA to D-amino acids and free tRNA molecules, this enzyme counteracts the toxicity associated with the formation of D-aminoacyl-tRNA entities in vivo and helps enforce protein L-homochirality.</text>
</comment>
<accession>A0A7X0LJY3</accession>
<dbReference type="AlphaFoldDB" id="A0A7X0LJY3"/>
<dbReference type="EC" id="3.1.1.-" evidence="2"/>
<dbReference type="GO" id="GO:0019478">
    <property type="term" value="P:D-amino acid catabolic process"/>
    <property type="evidence" value="ECO:0007669"/>
    <property type="project" value="UniProtKB-UniRule"/>
</dbReference>
<evidence type="ECO:0000256" key="2">
    <source>
        <dbReference type="HAMAP-Rule" id="MF_00518"/>
    </source>
</evidence>
<dbReference type="PANTHER" id="PTHR10472">
    <property type="entry name" value="D-TYROSYL-TRNA TYR DEACYLASE"/>
    <property type="match status" value="1"/>
</dbReference>
<comment type="caution">
    <text evidence="3">The sequence shown here is derived from an EMBL/GenBank/DDBJ whole genome shotgun (WGS) entry which is preliminary data.</text>
</comment>
<comment type="similarity">
    <text evidence="1 2">Belongs to the DTD family.</text>
</comment>
<dbReference type="RefSeq" id="WP_184676675.1">
    <property type="nucleotide sequence ID" value="NZ_JACHGY010000001.1"/>
</dbReference>
<keyword evidence="4" id="KW-1185">Reference proteome</keyword>
<dbReference type="PANTHER" id="PTHR10472:SF5">
    <property type="entry name" value="D-AMINOACYL-TRNA DEACYLASE 1"/>
    <property type="match status" value="1"/>
</dbReference>
<dbReference type="NCBIfam" id="TIGR00256">
    <property type="entry name" value="D-aminoacyl-tRNA deacylase"/>
    <property type="match status" value="1"/>
</dbReference>
<name>A0A7X0LJY3_9BACT</name>
<dbReference type="Gene3D" id="3.50.80.10">
    <property type="entry name" value="D-tyrosyl-tRNA(Tyr) deacylase"/>
    <property type="match status" value="1"/>
</dbReference>
<dbReference type="SUPFAM" id="SSF69500">
    <property type="entry name" value="DTD-like"/>
    <property type="match status" value="1"/>
</dbReference>
<dbReference type="EMBL" id="JACHGY010000001">
    <property type="protein sequence ID" value="MBB6429076.1"/>
    <property type="molecule type" value="Genomic_DNA"/>
</dbReference>
<evidence type="ECO:0000313" key="3">
    <source>
        <dbReference type="EMBL" id="MBB6429076.1"/>
    </source>
</evidence>
<dbReference type="GO" id="GO:0051500">
    <property type="term" value="F:D-tyrosyl-tRNA(Tyr) deacylase activity"/>
    <property type="evidence" value="ECO:0007669"/>
    <property type="project" value="TreeGrafter"/>
</dbReference>
<comment type="catalytic activity">
    <reaction evidence="2">
        <text>a D-aminoacyl-tRNA + H2O = a tRNA + a D-alpha-amino acid + H(+)</text>
        <dbReference type="Rhea" id="RHEA:13953"/>
        <dbReference type="Rhea" id="RHEA-COMP:10123"/>
        <dbReference type="Rhea" id="RHEA-COMP:10124"/>
        <dbReference type="ChEBI" id="CHEBI:15377"/>
        <dbReference type="ChEBI" id="CHEBI:15378"/>
        <dbReference type="ChEBI" id="CHEBI:59871"/>
        <dbReference type="ChEBI" id="CHEBI:78442"/>
        <dbReference type="ChEBI" id="CHEBI:79333"/>
        <dbReference type="EC" id="3.1.1.96"/>
    </reaction>
</comment>
<evidence type="ECO:0000313" key="4">
    <source>
        <dbReference type="Proteomes" id="UP000541810"/>
    </source>
</evidence>
<feature type="short sequence motif" description="Gly-cisPro motif, important for rejection of L-amino acids" evidence="2">
    <location>
        <begin position="138"/>
        <end position="139"/>
    </location>
</feature>
<dbReference type="HAMAP" id="MF_00518">
    <property type="entry name" value="Deacylase_Dtd"/>
    <property type="match status" value="1"/>
</dbReference>
<comment type="domain">
    <text evidence="2">A Gly-cisPro motif from one monomer fits into the active site of the other monomer to allow specific chiral rejection of L-amino acids.</text>
</comment>
<protein>
    <recommendedName>
        <fullName evidence="2">D-aminoacyl-tRNA deacylase</fullName>
        <shortName evidence="2">DTD</shortName>
        <ecNumber evidence="2">3.1.1.96</ecNumber>
    </recommendedName>
    <alternativeName>
        <fullName evidence="2">Gly-tRNA(Ala) deacylase</fullName>
        <ecNumber evidence="2">3.1.1.-</ecNumber>
    </alternativeName>
</protein>
<comment type="subcellular location">
    <subcellularLocation>
        <location evidence="2">Cytoplasm</location>
    </subcellularLocation>
</comment>
<comment type="subunit">
    <text evidence="2">Homodimer.</text>
</comment>
<gene>
    <name evidence="2" type="primary">dtd</name>
    <name evidence="3" type="ORF">HNQ40_000882</name>
</gene>
<reference evidence="3 4" key="1">
    <citation type="submission" date="2020-08" db="EMBL/GenBank/DDBJ databases">
        <title>Genomic Encyclopedia of Type Strains, Phase IV (KMG-IV): sequencing the most valuable type-strain genomes for metagenomic binning, comparative biology and taxonomic classification.</title>
        <authorList>
            <person name="Goeker M."/>
        </authorList>
    </citation>
    <scope>NUCLEOTIDE SEQUENCE [LARGE SCALE GENOMIC DNA]</scope>
    <source>
        <strain evidence="3 4">DSM 103725</strain>
    </source>
</reference>
<dbReference type="GO" id="GO:0043908">
    <property type="term" value="F:Ser(Gly)-tRNA(Ala) hydrolase activity"/>
    <property type="evidence" value="ECO:0007669"/>
    <property type="project" value="UniProtKB-UniRule"/>
</dbReference>
<dbReference type="GO" id="GO:0000049">
    <property type="term" value="F:tRNA binding"/>
    <property type="evidence" value="ECO:0007669"/>
    <property type="project" value="UniProtKB-UniRule"/>
</dbReference>
<dbReference type="InterPro" id="IPR003732">
    <property type="entry name" value="Daa-tRNA_deacyls_DTD"/>
</dbReference>
<sequence>MRVLIQRVTEGRVVVTEEVVGEIGRGYVLLAGVGEGDDEQTIAKMAEKVVNLRLFNNDEGKFDQSLLDVGGEALVVSQFTLFGDARKGRRPSFIAAARPELAEPLCDLFAVKLKELGVPHVDTGRFGADMKVDIHNDGPVTLWLDSAEW</sequence>
<keyword evidence="2" id="KW-0694">RNA-binding</keyword>
<keyword evidence="2" id="KW-0820">tRNA-binding</keyword>
<evidence type="ECO:0000256" key="1">
    <source>
        <dbReference type="ARBA" id="ARBA00009673"/>
    </source>
</evidence>
<dbReference type="EC" id="3.1.1.96" evidence="2"/>
<dbReference type="Proteomes" id="UP000541810">
    <property type="component" value="Unassembled WGS sequence"/>
</dbReference>